<keyword evidence="3" id="KW-1185">Reference proteome</keyword>
<dbReference type="AlphaFoldDB" id="U2E7Y4"/>
<dbReference type="InParanoid" id="U2E7Y4"/>
<name>U2E7Y4_9MOLU</name>
<evidence type="ECO:0000313" key="3">
    <source>
        <dbReference type="Proteomes" id="UP000005707"/>
    </source>
</evidence>
<protein>
    <submittedName>
        <fullName evidence="2">Alkylhydroperoxidase AhpD core protein</fullName>
    </submittedName>
</protein>
<reference evidence="2 3" key="1">
    <citation type="journal article" date="2011" name="J. Bacteriol.">
        <title>Genome sequence of Haloplasma contractile, an unusual contractile bacterium from a deep-sea anoxic brine lake.</title>
        <authorList>
            <person name="Antunes A."/>
            <person name="Alam I."/>
            <person name="El Dorry H."/>
            <person name="Siam R."/>
            <person name="Robertson A."/>
            <person name="Bajic V.B."/>
            <person name="Stingl U."/>
        </authorList>
    </citation>
    <scope>NUCLEOTIDE SEQUENCE [LARGE SCALE GENOMIC DNA]</scope>
    <source>
        <strain evidence="2 3">SSD-17B</strain>
    </source>
</reference>
<dbReference type="EMBL" id="AFNU02000019">
    <property type="protein sequence ID" value="ERJ10996.1"/>
    <property type="molecule type" value="Genomic_DNA"/>
</dbReference>
<dbReference type="InterPro" id="IPR003779">
    <property type="entry name" value="CMD-like"/>
</dbReference>
<dbReference type="InterPro" id="IPR029032">
    <property type="entry name" value="AhpD-like"/>
</dbReference>
<dbReference type="OrthoDB" id="9808310at2"/>
<dbReference type="SUPFAM" id="SSF69118">
    <property type="entry name" value="AhpD-like"/>
    <property type="match status" value="1"/>
</dbReference>
<dbReference type="Pfam" id="PF02627">
    <property type="entry name" value="CMD"/>
    <property type="match status" value="1"/>
</dbReference>
<comment type="caution">
    <text evidence="2">The sequence shown here is derived from an EMBL/GenBank/DDBJ whole genome shotgun (WGS) entry which is preliminary data.</text>
</comment>
<dbReference type="Proteomes" id="UP000005707">
    <property type="component" value="Unassembled WGS sequence"/>
</dbReference>
<sequence length="82" mass="9271">MAWIKEIETEEAEGKLKEVYEIITSRTKGSVANILKVHSIHPDIMEAHLNLYEKIMFGESGLSRSQREMIAVVVSSANSCEY</sequence>
<dbReference type="PANTHER" id="PTHR35446">
    <property type="entry name" value="SI:CH211-175M2.5"/>
    <property type="match status" value="1"/>
</dbReference>
<dbReference type="eggNOG" id="COG2128">
    <property type="taxonomic scope" value="Bacteria"/>
</dbReference>
<dbReference type="PANTHER" id="PTHR35446:SF2">
    <property type="entry name" value="CARBOXYMUCONOLACTONE DECARBOXYLASE-LIKE DOMAIN-CONTAINING PROTEIN"/>
    <property type="match status" value="1"/>
</dbReference>
<feature type="domain" description="Carboxymuconolactone decarboxylase-like" evidence="1">
    <location>
        <begin position="42"/>
        <end position="82"/>
    </location>
</feature>
<evidence type="ECO:0000313" key="2">
    <source>
        <dbReference type="EMBL" id="ERJ10996.1"/>
    </source>
</evidence>
<dbReference type="Gene3D" id="1.20.1290.10">
    <property type="entry name" value="AhpD-like"/>
    <property type="match status" value="1"/>
</dbReference>
<dbReference type="GO" id="GO:0051920">
    <property type="term" value="F:peroxiredoxin activity"/>
    <property type="evidence" value="ECO:0007669"/>
    <property type="project" value="InterPro"/>
</dbReference>
<gene>
    <name evidence="2" type="ORF">HLPCO_002949</name>
</gene>
<proteinExistence type="predicted"/>
<accession>U2E7Y4</accession>
<organism evidence="2 3">
    <name type="scientific">Haloplasma contractile SSD-17B</name>
    <dbReference type="NCBI Taxonomy" id="1033810"/>
    <lineage>
        <taxon>Bacteria</taxon>
        <taxon>Bacillati</taxon>
        <taxon>Mycoplasmatota</taxon>
        <taxon>Mollicutes</taxon>
        <taxon>Haloplasmatales</taxon>
        <taxon>Haloplasmataceae</taxon>
        <taxon>Haloplasma</taxon>
    </lineage>
</organism>
<evidence type="ECO:0000259" key="1">
    <source>
        <dbReference type="Pfam" id="PF02627"/>
    </source>
</evidence>
<reference evidence="2 3" key="2">
    <citation type="journal article" date="2013" name="PLoS ONE">
        <title>INDIGO - INtegrated Data Warehouse of MIcrobial GenOmes with Examples from the Red Sea Extremophiles.</title>
        <authorList>
            <person name="Alam I."/>
            <person name="Antunes A."/>
            <person name="Kamau A.A."/>
            <person name="Ba Alawi W."/>
            <person name="Kalkatawi M."/>
            <person name="Stingl U."/>
            <person name="Bajic V.B."/>
        </authorList>
    </citation>
    <scope>NUCLEOTIDE SEQUENCE [LARGE SCALE GENOMIC DNA]</scope>
    <source>
        <strain evidence="2 3">SSD-17B</strain>
    </source>
</reference>
<dbReference type="STRING" id="1033810.HLPCO_002949"/>